<name>A0A0G4QGU3_9GAMM</name>
<dbReference type="InterPro" id="IPR021388">
    <property type="entry name" value="DUF3024"/>
</dbReference>
<gene>
    <name evidence="1" type="ORF">BN1804_03391</name>
</gene>
<evidence type="ECO:0008006" key="3">
    <source>
        <dbReference type="Google" id="ProtNLM"/>
    </source>
</evidence>
<protein>
    <recommendedName>
        <fullName evidence="3">DUF3024 domain-containing protein</fullName>
    </recommendedName>
</protein>
<reference evidence="2" key="1">
    <citation type="submission" date="2015-06" db="EMBL/GenBank/DDBJ databases">
        <authorList>
            <person name="Urmite Genomes"/>
        </authorList>
    </citation>
    <scope>NUCLEOTIDE SEQUENCE [LARGE SCALE GENOMIC DNA]</scope>
    <source>
        <strain evidence="2">CSUR P1867</strain>
    </source>
</reference>
<dbReference type="Pfam" id="PF11225">
    <property type="entry name" value="DUF3024"/>
    <property type="match status" value="1"/>
</dbReference>
<dbReference type="RefSeq" id="WP_072065070.1">
    <property type="nucleotide sequence ID" value="NZ_CVRY01000008.1"/>
</dbReference>
<sequence>MAFNNIEIANIRRCMEFFMEKRRPAEHLRDELDLQYRIEDDSVIIFEIRQLIWSDGRVEEPIAKITHNRYSNSWSLLWMDKNSNWHNCDEKMLGSFSDAIKLVEDDVQGCFFG</sequence>
<dbReference type="AlphaFoldDB" id="A0A0G4QGU3"/>
<organism evidence="1 2">
    <name type="scientific">Proteus penneri</name>
    <dbReference type="NCBI Taxonomy" id="102862"/>
    <lineage>
        <taxon>Bacteria</taxon>
        <taxon>Pseudomonadati</taxon>
        <taxon>Pseudomonadota</taxon>
        <taxon>Gammaproteobacteria</taxon>
        <taxon>Enterobacterales</taxon>
        <taxon>Morganellaceae</taxon>
        <taxon>Proteus</taxon>
    </lineage>
</organism>
<accession>A0A0G4QGU3</accession>
<dbReference type="Proteomes" id="UP000183920">
    <property type="component" value="Unassembled WGS sequence"/>
</dbReference>
<dbReference type="EMBL" id="CVRY01000008">
    <property type="protein sequence ID" value="CRL65227.1"/>
    <property type="molecule type" value="Genomic_DNA"/>
</dbReference>
<proteinExistence type="predicted"/>
<evidence type="ECO:0000313" key="1">
    <source>
        <dbReference type="EMBL" id="CRL65227.1"/>
    </source>
</evidence>
<evidence type="ECO:0000313" key="2">
    <source>
        <dbReference type="Proteomes" id="UP000183920"/>
    </source>
</evidence>